<keyword evidence="2" id="KW-0547">Nucleotide-binding</keyword>
<dbReference type="Gene3D" id="1.10.510.10">
    <property type="entry name" value="Transferase(Phosphotransferase) domain 1"/>
    <property type="match status" value="1"/>
</dbReference>
<dbReference type="SUPFAM" id="SSF56112">
    <property type="entry name" value="Protein kinase-like (PK-like)"/>
    <property type="match status" value="1"/>
</dbReference>
<sequence>MGDAKSSQSIVWTASTSSGQLGASEFVAKLYEMMQSVPSDEAERIFEPSGKGAGYYSIPLEEEAALPSGQRTQFLESQSQSKVDSGFPFLSKDVGFPLPAAEPVDIETKCRFVYFDEGHPPVSIAPERRLRCLCIVVHQQGTIGSGPQVESLTVSTCRALGVVGRVLGYSHDNTKLIWHKRGDAFATVLPLSAVTAAMCVRVVRCRHCGQLIPRSEVILHLNSHVFGLRKLVGAFVDDLQWGTACGDTGLLQVLSRPCVVRQRTGGGIFISSTDAMCSHQYYAVKVVETDSEERARCFYQHSVRFMMLQREHPEIHLAEYLAVRLLPGSKVAEIVMPYYEEGSLDVVMQRLRGTRLSESYVCFIVLHVAITLSVLHGRNPPIVHGDVKPEKLLLASQGQRVMLTDCDSASGLGGHRRYTSADSRSVPWMAPETRHNRRLTTAADVWGVGLLLYVLTVLPDYPAITDENTGTEELMNAAVWGTYDVTESACCRTKRDRQCAVSTEETELVNESERDRQQGFTGTPLPLGKCVWLNVRRRGYSIALAGLIARLLSHNPTNRPNIGAVVEELTELTGYLASQVAGQCWMPKSSK</sequence>
<reference evidence="6" key="1">
    <citation type="journal article" date="2012" name="Proc. Natl. Acad. Sci. U.S.A.">
        <title>Antigenic diversity is generated by distinct evolutionary mechanisms in African trypanosome species.</title>
        <authorList>
            <person name="Jackson A.P."/>
            <person name="Berry A."/>
            <person name="Aslett M."/>
            <person name="Allison H.C."/>
            <person name="Burton P."/>
            <person name="Vavrova-Anderson J."/>
            <person name="Brown R."/>
            <person name="Browne H."/>
            <person name="Corton N."/>
            <person name="Hauser H."/>
            <person name="Gamble J."/>
            <person name="Gilderthorp R."/>
            <person name="Marcello L."/>
            <person name="McQuillan J."/>
            <person name="Otto T.D."/>
            <person name="Quail M.A."/>
            <person name="Sanders M.J."/>
            <person name="van Tonder A."/>
            <person name="Ginger M.L."/>
            <person name="Field M.C."/>
            <person name="Barry J.D."/>
            <person name="Hertz-Fowler C."/>
            <person name="Berriman M."/>
        </authorList>
    </citation>
    <scope>NUCLEOTIDE SEQUENCE</scope>
    <source>
        <strain evidence="6">IL3000</strain>
    </source>
</reference>
<dbReference type="InterPro" id="IPR050660">
    <property type="entry name" value="NEK_Ser/Thr_kinase"/>
</dbReference>
<dbReference type="VEuPathDB" id="TriTrypDB:TcIL3000_8_5310"/>
<name>G0USE6_TRYCI</name>
<evidence type="ECO:0000313" key="6">
    <source>
        <dbReference type="EMBL" id="CCC92309.1"/>
    </source>
</evidence>
<dbReference type="InterPro" id="IPR011009">
    <property type="entry name" value="Kinase-like_dom_sf"/>
</dbReference>
<dbReference type="CDD" id="cd00180">
    <property type="entry name" value="PKc"/>
    <property type="match status" value="1"/>
</dbReference>
<keyword evidence="4" id="KW-0067">ATP-binding</keyword>
<accession>G0USE6</accession>
<dbReference type="EMBL" id="HE575321">
    <property type="protein sequence ID" value="CCC92309.1"/>
    <property type="molecule type" value="Genomic_DNA"/>
</dbReference>
<dbReference type="AlphaFoldDB" id="G0USE6"/>
<feature type="domain" description="Protein kinase" evidence="5">
    <location>
        <begin position="258"/>
        <end position="576"/>
    </location>
</feature>
<dbReference type="GO" id="GO:0004674">
    <property type="term" value="F:protein serine/threonine kinase activity"/>
    <property type="evidence" value="ECO:0007669"/>
    <property type="project" value="TreeGrafter"/>
</dbReference>
<dbReference type="PROSITE" id="PS50011">
    <property type="entry name" value="PROTEIN_KINASE_DOM"/>
    <property type="match status" value="1"/>
</dbReference>
<dbReference type="PANTHER" id="PTHR43671:SF103">
    <property type="entry name" value="KINASE, PUTATIVE-RELATED"/>
    <property type="match status" value="1"/>
</dbReference>
<evidence type="ECO:0000256" key="1">
    <source>
        <dbReference type="ARBA" id="ARBA00022679"/>
    </source>
</evidence>
<dbReference type="InterPro" id="IPR000719">
    <property type="entry name" value="Prot_kinase_dom"/>
</dbReference>
<dbReference type="GO" id="GO:0005524">
    <property type="term" value="F:ATP binding"/>
    <property type="evidence" value="ECO:0007669"/>
    <property type="project" value="UniProtKB-KW"/>
</dbReference>
<proteinExistence type="predicted"/>
<dbReference type="Pfam" id="PF00069">
    <property type="entry name" value="Pkinase"/>
    <property type="match status" value="1"/>
</dbReference>
<dbReference type="PANTHER" id="PTHR43671">
    <property type="entry name" value="SERINE/THREONINE-PROTEIN KINASE NEK"/>
    <property type="match status" value="1"/>
</dbReference>
<evidence type="ECO:0000256" key="4">
    <source>
        <dbReference type="ARBA" id="ARBA00022840"/>
    </source>
</evidence>
<evidence type="ECO:0000256" key="2">
    <source>
        <dbReference type="ARBA" id="ARBA00022741"/>
    </source>
</evidence>
<organism evidence="6">
    <name type="scientific">Trypanosoma congolense (strain IL3000)</name>
    <dbReference type="NCBI Taxonomy" id="1068625"/>
    <lineage>
        <taxon>Eukaryota</taxon>
        <taxon>Discoba</taxon>
        <taxon>Euglenozoa</taxon>
        <taxon>Kinetoplastea</taxon>
        <taxon>Metakinetoplastina</taxon>
        <taxon>Trypanosomatida</taxon>
        <taxon>Trypanosomatidae</taxon>
        <taxon>Trypanosoma</taxon>
        <taxon>Nannomonas</taxon>
    </lineage>
</organism>
<keyword evidence="1" id="KW-0808">Transferase</keyword>
<evidence type="ECO:0000259" key="5">
    <source>
        <dbReference type="PROSITE" id="PS50011"/>
    </source>
</evidence>
<evidence type="ECO:0000256" key="3">
    <source>
        <dbReference type="ARBA" id="ARBA00022777"/>
    </source>
</evidence>
<keyword evidence="3" id="KW-0418">Kinase</keyword>
<dbReference type="SMART" id="SM00220">
    <property type="entry name" value="S_TKc"/>
    <property type="match status" value="1"/>
</dbReference>
<protein>
    <recommendedName>
        <fullName evidence="5">Protein kinase domain-containing protein</fullName>
    </recommendedName>
</protein>
<gene>
    <name evidence="6" type="ORF">TCIL3000_8_5310</name>
</gene>